<organism evidence="1 2">
    <name type="scientific">Mesorhizobium tamadayense</name>
    <dbReference type="NCBI Taxonomy" id="425306"/>
    <lineage>
        <taxon>Bacteria</taxon>
        <taxon>Pseudomonadati</taxon>
        <taxon>Pseudomonadota</taxon>
        <taxon>Alphaproteobacteria</taxon>
        <taxon>Hyphomicrobiales</taxon>
        <taxon>Phyllobacteriaceae</taxon>
        <taxon>Mesorhizobium</taxon>
    </lineage>
</organism>
<keyword evidence="1" id="KW-0489">Methyltransferase</keyword>
<evidence type="ECO:0000313" key="1">
    <source>
        <dbReference type="EMBL" id="RRH96487.1"/>
    </source>
</evidence>
<dbReference type="AlphaFoldDB" id="A0A3P3FDU8"/>
<proteinExistence type="predicted"/>
<dbReference type="OrthoDB" id="9777830at2"/>
<keyword evidence="2" id="KW-1185">Reference proteome</keyword>
<dbReference type="GO" id="GO:0032259">
    <property type="term" value="P:methylation"/>
    <property type="evidence" value="ECO:0007669"/>
    <property type="project" value="UniProtKB-KW"/>
</dbReference>
<keyword evidence="1" id="KW-0808">Transferase</keyword>
<comment type="caution">
    <text evidence="1">The sequence shown here is derived from an EMBL/GenBank/DDBJ whole genome shotgun (WGS) entry which is preliminary data.</text>
</comment>
<dbReference type="Gene3D" id="3.40.50.150">
    <property type="entry name" value="Vaccinia Virus protein VP39"/>
    <property type="match status" value="1"/>
</dbReference>
<gene>
    <name evidence="1" type="ORF">EH240_22805</name>
</gene>
<accession>A0A3P3FDU8</accession>
<protein>
    <submittedName>
        <fullName evidence="1">Methyltransferase domain-containing protein</fullName>
    </submittedName>
</protein>
<sequence>MRVDGMRESRAAPRIWDTDWLVLRGLARLLQEEARTHVRPGTLMVDLGCGDMPYADMMLQMKIDYRGADIGEGSFLKIDEQGRVPLADGAAGAVLSVQVLEHVRDLDAYCAEIRRLLRDDGVLLLSTHGTWLYHPHPEDHRRWTRTGLVVDLADRGLEVEEVHAIAGPLATTTLIRLTGFAFFLRRLPIIGAASASLLALLMNLRAQLEDRITPAQIRNDNACVFLVRARKAAI</sequence>
<dbReference type="Pfam" id="PF13489">
    <property type="entry name" value="Methyltransf_23"/>
    <property type="match status" value="1"/>
</dbReference>
<dbReference type="SUPFAM" id="SSF53335">
    <property type="entry name" value="S-adenosyl-L-methionine-dependent methyltransferases"/>
    <property type="match status" value="1"/>
</dbReference>
<dbReference type="EMBL" id="RQXT01000031">
    <property type="protein sequence ID" value="RRH96487.1"/>
    <property type="molecule type" value="Genomic_DNA"/>
</dbReference>
<dbReference type="GO" id="GO:0008168">
    <property type="term" value="F:methyltransferase activity"/>
    <property type="evidence" value="ECO:0007669"/>
    <property type="project" value="UniProtKB-KW"/>
</dbReference>
<reference evidence="1 2" key="1">
    <citation type="submission" date="2018-11" db="EMBL/GenBank/DDBJ databases">
        <title>the genome of Mesorhizobium tamadayense DSM 28320.</title>
        <authorList>
            <person name="Gao J."/>
        </authorList>
    </citation>
    <scope>NUCLEOTIDE SEQUENCE [LARGE SCALE GENOMIC DNA]</scope>
    <source>
        <strain evidence="1 2">DSM 28320</strain>
    </source>
</reference>
<evidence type="ECO:0000313" key="2">
    <source>
        <dbReference type="Proteomes" id="UP000273786"/>
    </source>
</evidence>
<name>A0A3P3FDU8_9HYPH</name>
<dbReference type="InterPro" id="IPR029063">
    <property type="entry name" value="SAM-dependent_MTases_sf"/>
</dbReference>
<dbReference type="Proteomes" id="UP000273786">
    <property type="component" value="Unassembled WGS sequence"/>
</dbReference>